<feature type="transmembrane region" description="Helical" evidence="12">
    <location>
        <begin position="25"/>
        <end position="46"/>
    </location>
</feature>
<keyword evidence="11" id="KW-0997">Cell inner membrane</keyword>
<dbReference type="InterPro" id="IPR024194">
    <property type="entry name" value="Ac/AlaTfrase_AlgI/DltB"/>
</dbReference>
<keyword evidence="10 11" id="KW-0012">Acyltransferase</keyword>
<evidence type="ECO:0000313" key="13">
    <source>
        <dbReference type="EMBL" id="SDU15108.1"/>
    </source>
</evidence>
<evidence type="ECO:0000256" key="12">
    <source>
        <dbReference type="SAM" id="Phobius"/>
    </source>
</evidence>
<dbReference type="InterPro" id="IPR051085">
    <property type="entry name" value="MB_O-acyltransferase"/>
</dbReference>
<gene>
    <name evidence="13" type="ORF">SAMN04489801_1160</name>
</gene>
<evidence type="ECO:0000256" key="8">
    <source>
        <dbReference type="ARBA" id="ARBA00022989"/>
    </source>
</evidence>
<keyword evidence="4 11" id="KW-1003">Cell membrane</keyword>
<dbReference type="GO" id="GO:0016746">
    <property type="term" value="F:acyltransferase activity"/>
    <property type="evidence" value="ECO:0007669"/>
    <property type="project" value="UniProtKB-KW"/>
</dbReference>
<reference evidence="13 14" key="1">
    <citation type="submission" date="2016-10" db="EMBL/GenBank/DDBJ databases">
        <authorList>
            <person name="Varghese N."/>
            <person name="Submissions S."/>
        </authorList>
    </citation>
    <scope>NUCLEOTIDE SEQUENCE [LARGE SCALE GENOMIC DNA]</scope>
    <source>
        <strain evidence="13 14">LMG 21607</strain>
    </source>
</reference>
<keyword evidence="5 11" id="KW-0808">Transferase</keyword>
<feature type="transmembrane region" description="Helical" evidence="12">
    <location>
        <begin position="294"/>
        <end position="317"/>
    </location>
</feature>
<dbReference type="Proteomes" id="UP000182476">
    <property type="component" value="Chromosome I"/>
</dbReference>
<evidence type="ECO:0000256" key="1">
    <source>
        <dbReference type="ARBA" id="ARBA00004429"/>
    </source>
</evidence>
<dbReference type="EMBL" id="LT629796">
    <property type="protein sequence ID" value="SDU15108.1"/>
    <property type="molecule type" value="Genomic_DNA"/>
</dbReference>
<proteinExistence type="inferred from homology"/>
<feature type="transmembrane region" description="Helical" evidence="12">
    <location>
        <begin position="97"/>
        <end position="115"/>
    </location>
</feature>
<dbReference type="Pfam" id="PF03062">
    <property type="entry name" value="MBOAT"/>
    <property type="match status" value="1"/>
</dbReference>
<keyword evidence="14" id="KW-1185">Reference proteome</keyword>
<evidence type="ECO:0000256" key="6">
    <source>
        <dbReference type="ARBA" id="ARBA00022692"/>
    </source>
</evidence>
<comment type="pathway">
    <text evidence="2 11">Glycan biosynthesis; alginate biosynthesis.</text>
</comment>
<protein>
    <recommendedName>
        <fullName evidence="11">Probable alginate O-acetylase</fullName>
        <ecNumber evidence="11">2.3.1.-</ecNumber>
    </recommendedName>
</protein>
<evidence type="ECO:0000256" key="10">
    <source>
        <dbReference type="ARBA" id="ARBA00023315"/>
    </source>
</evidence>
<dbReference type="InterPro" id="IPR028362">
    <property type="entry name" value="AlgI"/>
</dbReference>
<keyword evidence="7 11" id="KW-0016">Alginate biosynthesis</keyword>
<comment type="similarity">
    <text evidence="3 11">Belongs to the membrane-bound acyltransferase family.</text>
</comment>
<sequence>MVRLTAFLCFIKVAASVFFYGWWSTTYIPLLLASIVFNYTVGYIIAKNHERARAKSKAALYVGVISNLLLLCYYKYSNFFLGEVARSTGVHMPTLELVLPLGISFFTFTQIAFLVDAWKGKAQEYNFWHYLLFVTWFPHLIAGPILHHGQMMPQFKDPEIYRIRSRNISIGVALFAVGLGKKLLLADPISTYADPVFHAAATGQAIGPMIAWVGAIAYTLQIYFDFSGYSDMAVGLSMLFGIHLPINFNSPYKARNIIEFWRRWHMTLSQFLRDYLYIPLGGNRKGETRRLVNLMLTMLLGGLWHGANWTFVIWGALHGAYLCINHMFQKIPPPPKDVRVASCSDYNSGECLANVLRGCHRMGILPRREHPFSPNYNCRNGGFRRASCVGGHIQNDKLSAIARLLFNINADYLGISKRL</sequence>
<feature type="transmembrane region" description="Helical" evidence="12">
    <location>
        <begin position="196"/>
        <end position="220"/>
    </location>
</feature>
<evidence type="ECO:0000313" key="14">
    <source>
        <dbReference type="Proteomes" id="UP000182476"/>
    </source>
</evidence>
<feature type="transmembrane region" description="Helical" evidence="12">
    <location>
        <begin position="127"/>
        <end position="147"/>
    </location>
</feature>
<dbReference type="PANTHER" id="PTHR13285">
    <property type="entry name" value="ACYLTRANSFERASE"/>
    <property type="match status" value="1"/>
</dbReference>
<dbReference type="PIRSF" id="PIRSF500217">
    <property type="entry name" value="AlgI"/>
    <property type="match status" value="1"/>
</dbReference>
<dbReference type="PANTHER" id="PTHR13285:SF23">
    <property type="entry name" value="TEICHOIC ACID D-ALANYLTRANSFERASE"/>
    <property type="match status" value="1"/>
</dbReference>
<keyword evidence="8 12" id="KW-1133">Transmembrane helix</keyword>
<feature type="transmembrane region" description="Helical" evidence="12">
    <location>
        <begin position="58"/>
        <end position="77"/>
    </location>
</feature>
<dbReference type="InterPro" id="IPR004299">
    <property type="entry name" value="MBOAT_fam"/>
</dbReference>
<evidence type="ECO:0000256" key="2">
    <source>
        <dbReference type="ARBA" id="ARBA00005182"/>
    </source>
</evidence>
<organism evidence="13 14">
    <name type="scientific">Pseudomonas mandelii</name>
    <dbReference type="NCBI Taxonomy" id="75612"/>
    <lineage>
        <taxon>Bacteria</taxon>
        <taxon>Pseudomonadati</taxon>
        <taxon>Pseudomonadota</taxon>
        <taxon>Gammaproteobacteria</taxon>
        <taxon>Pseudomonadales</taxon>
        <taxon>Pseudomonadaceae</taxon>
        <taxon>Pseudomonas</taxon>
    </lineage>
</organism>
<keyword evidence="6 11" id="KW-0812">Transmembrane</keyword>
<evidence type="ECO:0000256" key="9">
    <source>
        <dbReference type="ARBA" id="ARBA00023136"/>
    </source>
</evidence>
<dbReference type="PIRSF" id="PIRSF016636">
    <property type="entry name" value="AlgI_DltB"/>
    <property type="match status" value="1"/>
</dbReference>
<evidence type="ECO:0000256" key="3">
    <source>
        <dbReference type="ARBA" id="ARBA00010323"/>
    </source>
</evidence>
<evidence type="ECO:0000256" key="4">
    <source>
        <dbReference type="ARBA" id="ARBA00022475"/>
    </source>
</evidence>
<evidence type="ECO:0000256" key="7">
    <source>
        <dbReference type="ARBA" id="ARBA00022841"/>
    </source>
</evidence>
<accession>A0ABY0VEM8</accession>
<name>A0ABY0VEM8_9PSED</name>
<evidence type="ECO:0000256" key="11">
    <source>
        <dbReference type="PIRNR" id="PIRNR016636"/>
    </source>
</evidence>
<evidence type="ECO:0000256" key="5">
    <source>
        <dbReference type="ARBA" id="ARBA00022679"/>
    </source>
</evidence>
<comment type="subcellular location">
    <subcellularLocation>
        <location evidence="1">Cell inner membrane</location>
        <topology evidence="1">Multi-pass membrane protein</topology>
    </subcellularLocation>
</comment>
<keyword evidence="9 11" id="KW-0472">Membrane</keyword>
<dbReference type="EC" id="2.3.1.-" evidence="11"/>